<comment type="caution">
    <text evidence="2">The sequence shown here is derived from an EMBL/GenBank/DDBJ whole genome shotgun (WGS) entry which is preliminary data.</text>
</comment>
<dbReference type="InterPro" id="IPR015424">
    <property type="entry name" value="PyrdxlP-dep_Trfase"/>
</dbReference>
<dbReference type="Gene3D" id="3.90.1150.10">
    <property type="entry name" value="Aspartate Aminotransferase, domain 1"/>
    <property type="match status" value="1"/>
</dbReference>
<dbReference type="GO" id="GO:0008483">
    <property type="term" value="F:transaminase activity"/>
    <property type="evidence" value="ECO:0007669"/>
    <property type="project" value="UniProtKB-KW"/>
</dbReference>
<feature type="domain" description="Aminotransferase class I/classII large" evidence="1">
    <location>
        <begin position="50"/>
        <end position="181"/>
    </location>
</feature>
<sequence length="181" mass="21004">MKLKNFAVERYFANYEFSAKYMISSSDCDGFEMSEVLSLADLKEKNLWEKLTLGYTETSGSLFLKEAIQKHYKTIELNEILVASPGELNFVLMNILLDKNDHIISMTPTYQSLYQIAIDIGCSVSYWKPQIEHNKWNYSVEKLKTLIKPNTKMLVINFPHNPTGYQPTLNEYKEIIEIAKK</sequence>
<keyword evidence="2" id="KW-0808">Transferase</keyword>
<dbReference type="AlphaFoldDB" id="A0A3M7TEE6"/>
<dbReference type="InterPro" id="IPR004839">
    <property type="entry name" value="Aminotransferase_I/II_large"/>
</dbReference>
<dbReference type="InterPro" id="IPR015421">
    <property type="entry name" value="PyrdxlP-dep_Trfase_major"/>
</dbReference>
<organism evidence="2 3">
    <name type="scientific">Chryseobacterium nematophagum</name>
    <dbReference type="NCBI Taxonomy" id="2305228"/>
    <lineage>
        <taxon>Bacteria</taxon>
        <taxon>Pseudomonadati</taxon>
        <taxon>Bacteroidota</taxon>
        <taxon>Flavobacteriia</taxon>
        <taxon>Flavobacteriales</taxon>
        <taxon>Weeksellaceae</taxon>
        <taxon>Chryseobacterium group</taxon>
        <taxon>Chryseobacterium</taxon>
    </lineage>
</organism>
<reference evidence="2 3" key="1">
    <citation type="submission" date="2018-08" db="EMBL/GenBank/DDBJ databases">
        <title>Chryseobacterium nematophagum: a novel matrix digesting pathogen of nematodes.</title>
        <authorList>
            <person name="Page A."/>
            <person name="Roberts M."/>
            <person name="Felix M.-A."/>
            <person name="Weir W."/>
        </authorList>
    </citation>
    <scope>NUCLEOTIDE SEQUENCE [LARGE SCALE GENOMIC DNA]</scope>
    <source>
        <strain evidence="2 3">JUb129</strain>
    </source>
</reference>
<dbReference type="InterPro" id="IPR015422">
    <property type="entry name" value="PyrdxlP-dep_Trfase_small"/>
</dbReference>
<protein>
    <submittedName>
        <fullName evidence="2">Aminotransferase class I/II-fold pyridoxal phosphate-dependent enzyme</fullName>
    </submittedName>
</protein>
<name>A0A3M7TEE6_9FLAO</name>
<gene>
    <name evidence="2" type="ORF">D1631_05600</name>
</gene>
<dbReference type="PANTHER" id="PTHR43510:SF1">
    <property type="entry name" value="AMINOTRANSFERASE FUNCTION, HYPOTHETICAL (EUROFUNG)"/>
    <property type="match status" value="1"/>
</dbReference>
<dbReference type="Proteomes" id="UP000278775">
    <property type="component" value="Unassembled WGS sequence"/>
</dbReference>
<dbReference type="OrthoDB" id="9802872at2"/>
<accession>A0A3M7TEE6</accession>
<evidence type="ECO:0000259" key="1">
    <source>
        <dbReference type="Pfam" id="PF00155"/>
    </source>
</evidence>
<dbReference type="Pfam" id="PF00155">
    <property type="entry name" value="Aminotran_1_2"/>
    <property type="match status" value="1"/>
</dbReference>
<proteinExistence type="predicted"/>
<dbReference type="EMBL" id="QWIU01000002">
    <property type="protein sequence ID" value="RNA61444.1"/>
    <property type="molecule type" value="Genomic_DNA"/>
</dbReference>
<keyword evidence="2" id="KW-0032">Aminotransferase</keyword>
<dbReference type="Gene3D" id="3.40.640.10">
    <property type="entry name" value="Type I PLP-dependent aspartate aminotransferase-like (Major domain)"/>
    <property type="match status" value="1"/>
</dbReference>
<evidence type="ECO:0000313" key="3">
    <source>
        <dbReference type="Proteomes" id="UP000278775"/>
    </source>
</evidence>
<dbReference type="PANTHER" id="PTHR43510">
    <property type="entry name" value="AMINOTRANSFERASE FUNCTION, HYPOTHETICAL (EUROFUNG)"/>
    <property type="match status" value="1"/>
</dbReference>
<evidence type="ECO:0000313" key="2">
    <source>
        <dbReference type="EMBL" id="RNA61444.1"/>
    </source>
</evidence>
<dbReference type="SUPFAM" id="SSF53383">
    <property type="entry name" value="PLP-dependent transferases"/>
    <property type="match status" value="1"/>
</dbReference>
<dbReference type="GO" id="GO:0030170">
    <property type="term" value="F:pyridoxal phosphate binding"/>
    <property type="evidence" value="ECO:0007669"/>
    <property type="project" value="InterPro"/>
</dbReference>
<dbReference type="CDD" id="cd00609">
    <property type="entry name" value="AAT_like"/>
    <property type="match status" value="1"/>
</dbReference>